<evidence type="ECO:0000259" key="7">
    <source>
        <dbReference type="Pfam" id="PF08240"/>
    </source>
</evidence>
<keyword evidence="3" id="KW-0479">Metal-binding</keyword>
<dbReference type="SUPFAM" id="SSF50129">
    <property type="entry name" value="GroES-like"/>
    <property type="match status" value="1"/>
</dbReference>
<evidence type="ECO:0000313" key="8">
    <source>
        <dbReference type="EMBL" id="KAF1986465.1"/>
    </source>
</evidence>
<evidence type="ECO:0000259" key="6">
    <source>
        <dbReference type="Pfam" id="PF00107"/>
    </source>
</evidence>
<dbReference type="InterPro" id="IPR011032">
    <property type="entry name" value="GroES-like_sf"/>
</dbReference>
<name>A0A6G1GZV8_9PEZI</name>
<sequence length="378" mass="39295">MATHKAAVLRSFSSPLSIEMVPTLEAVPGSAIVRVLATAVVPYARKVYSGNIALTSSSLPLPLVPGVGCIGRVATVGPDATSLQPGQLVFCEPTIRSRDNPANQILIGHSAGFAPDAKKLMEGEWRNGTLAEMVKMPLENLFALNEDVLLGKLGLEMKHLTYIQVLAVPLGGLLEAGVGPGTSVVIAPATGKFGGAAVAVALALGARVIAAGRNTAALEKLTALYGNTMLATVVLSGDVAEDTEKLKEANGGSPFDVFQDWCPMTVAAGDPTPSLIASCIAALRHEGTASLMGGIRGDISISYSMVMHRNLKIRGKFMYEREDVLKLLKLIEHGNLKLGGGVGSGMDIAGVFSLDEMDEALLLAAEKKGWGGSVVVCP</sequence>
<evidence type="ECO:0000256" key="1">
    <source>
        <dbReference type="ARBA" id="ARBA00001947"/>
    </source>
</evidence>
<accession>A0A6G1GZV8</accession>
<dbReference type="OrthoDB" id="5407715at2759"/>
<comment type="cofactor">
    <cofactor evidence="1">
        <name>Zn(2+)</name>
        <dbReference type="ChEBI" id="CHEBI:29105"/>
    </cofactor>
</comment>
<dbReference type="Proteomes" id="UP000800041">
    <property type="component" value="Unassembled WGS sequence"/>
</dbReference>
<dbReference type="InterPro" id="IPR036291">
    <property type="entry name" value="NAD(P)-bd_dom_sf"/>
</dbReference>
<dbReference type="Pfam" id="PF00107">
    <property type="entry name" value="ADH_zinc_N"/>
    <property type="match status" value="1"/>
</dbReference>
<dbReference type="EMBL" id="ML977157">
    <property type="protein sequence ID" value="KAF1986465.1"/>
    <property type="molecule type" value="Genomic_DNA"/>
</dbReference>
<dbReference type="InterPro" id="IPR013149">
    <property type="entry name" value="ADH-like_C"/>
</dbReference>
<evidence type="ECO:0000256" key="2">
    <source>
        <dbReference type="ARBA" id="ARBA00008072"/>
    </source>
</evidence>
<keyword evidence="5" id="KW-0560">Oxidoreductase</keyword>
<evidence type="ECO:0000313" key="9">
    <source>
        <dbReference type="Proteomes" id="UP000800041"/>
    </source>
</evidence>
<keyword evidence="9" id="KW-1185">Reference proteome</keyword>
<keyword evidence="4" id="KW-0862">Zinc</keyword>
<proteinExistence type="inferred from homology"/>
<dbReference type="PANTHER" id="PTHR43350">
    <property type="entry name" value="NAD-DEPENDENT ALCOHOL DEHYDROGENASE"/>
    <property type="match status" value="1"/>
</dbReference>
<dbReference type="AlphaFoldDB" id="A0A6G1GZV8"/>
<dbReference type="Pfam" id="PF08240">
    <property type="entry name" value="ADH_N"/>
    <property type="match status" value="1"/>
</dbReference>
<feature type="domain" description="Alcohol dehydrogenase-like C-terminal" evidence="6">
    <location>
        <begin position="194"/>
        <end position="332"/>
    </location>
</feature>
<dbReference type="PANTHER" id="PTHR43350:SF17">
    <property type="entry name" value="NAD-DEPENDENT ALCOHOL DEHYDROGENASE"/>
    <property type="match status" value="1"/>
</dbReference>
<dbReference type="SUPFAM" id="SSF51735">
    <property type="entry name" value="NAD(P)-binding Rossmann-fold domains"/>
    <property type="match status" value="1"/>
</dbReference>
<protein>
    <submittedName>
        <fullName evidence="8">GroES-like protein</fullName>
    </submittedName>
</protein>
<reference evidence="8" key="1">
    <citation type="journal article" date="2020" name="Stud. Mycol.">
        <title>101 Dothideomycetes genomes: a test case for predicting lifestyles and emergence of pathogens.</title>
        <authorList>
            <person name="Haridas S."/>
            <person name="Albert R."/>
            <person name="Binder M."/>
            <person name="Bloem J."/>
            <person name="Labutti K."/>
            <person name="Salamov A."/>
            <person name="Andreopoulos B."/>
            <person name="Baker S."/>
            <person name="Barry K."/>
            <person name="Bills G."/>
            <person name="Bluhm B."/>
            <person name="Cannon C."/>
            <person name="Castanera R."/>
            <person name="Culley D."/>
            <person name="Daum C."/>
            <person name="Ezra D."/>
            <person name="Gonzalez J."/>
            <person name="Henrissat B."/>
            <person name="Kuo A."/>
            <person name="Liang C."/>
            <person name="Lipzen A."/>
            <person name="Lutzoni F."/>
            <person name="Magnuson J."/>
            <person name="Mondo S."/>
            <person name="Nolan M."/>
            <person name="Ohm R."/>
            <person name="Pangilinan J."/>
            <person name="Park H.-J."/>
            <person name="Ramirez L."/>
            <person name="Alfaro M."/>
            <person name="Sun H."/>
            <person name="Tritt A."/>
            <person name="Yoshinaga Y."/>
            <person name="Zwiers L.-H."/>
            <person name="Turgeon B."/>
            <person name="Goodwin S."/>
            <person name="Spatafora J."/>
            <person name="Crous P."/>
            <person name="Grigoriev I."/>
        </authorList>
    </citation>
    <scope>NUCLEOTIDE SEQUENCE</scope>
    <source>
        <strain evidence="8">CBS 113979</strain>
    </source>
</reference>
<dbReference type="Gene3D" id="3.40.50.720">
    <property type="entry name" value="NAD(P)-binding Rossmann-like Domain"/>
    <property type="match status" value="1"/>
</dbReference>
<evidence type="ECO:0000256" key="5">
    <source>
        <dbReference type="ARBA" id="ARBA00023002"/>
    </source>
</evidence>
<feature type="domain" description="Alcohol dehydrogenase-like N-terminal" evidence="7">
    <location>
        <begin position="28"/>
        <end position="144"/>
    </location>
</feature>
<evidence type="ECO:0000256" key="3">
    <source>
        <dbReference type="ARBA" id="ARBA00022723"/>
    </source>
</evidence>
<dbReference type="Gene3D" id="3.90.180.10">
    <property type="entry name" value="Medium-chain alcohol dehydrogenases, catalytic domain"/>
    <property type="match status" value="1"/>
</dbReference>
<gene>
    <name evidence="8" type="ORF">K402DRAFT_355889</name>
</gene>
<comment type="similarity">
    <text evidence="2">Belongs to the zinc-containing alcohol dehydrogenase family.</text>
</comment>
<dbReference type="GO" id="GO:0016491">
    <property type="term" value="F:oxidoreductase activity"/>
    <property type="evidence" value="ECO:0007669"/>
    <property type="project" value="UniProtKB-KW"/>
</dbReference>
<evidence type="ECO:0000256" key="4">
    <source>
        <dbReference type="ARBA" id="ARBA00022833"/>
    </source>
</evidence>
<dbReference type="InterPro" id="IPR013154">
    <property type="entry name" value="ADH-like_N"/>
</dbReference>
<dbReference type="GO" id="GO:0046872">
    <property type="term" value="F:metal ion binding"/>
    <property type="evidence" value="ECO:0007669"/>
    <property type="project" value="UniProtKB-KW"/>
</dbReference>
<organism evidence="8 9">
    <name type="scientific">Aulographum hederae CBS 113979</name>
    <dbReference type="NCBI Taxonomy" id="1176131"/>
    <lineage>
        <taxon>Eukaryota</taxon>
        <taxon>Fungi</taxon>
        <taxon>Dikarya</taxon>
        <taxon>Ascomycota</taxon>
        <taxon>Pezizomycotina</taxon>
        <taxon>Dothideomycetes</taxon>
        <taxon>Pleosporomycetidae</taxon>
        <taxon>Aulographales</taxon>
        <taxon>Aulographaceae</taxon>
    </lineage>
</organism>